<dbReference type="Proteomes" id="UP000286931">
    <property type="component" value="Unassembled WGS sequence"/>
</dbReference>
<name>A0A401YYZ5_9ACTN</name>
<dbReference type="EMBL" id="BIFH01000035">
    <property type="protein sequence ID" value="GCD99817.1"/>
    <property type="molecule type" value="Genomic_DNA"/>
</dbReference>
<gene>
    <name evidence="1" type="ORF">EHYA_07539</name>
</gene>
<comment type="caution">
    <text evidence="1">The sequence shown here is derived from an EMBL/GenBank/DDBJ whole genome shotgun (WGS) entry which is preliminary data.</text>
</comment>
<evidence type="ECO:0000313" key="2">
    <source>
        <dbReference type="Proteomes" id="UP000286931"/>
    </source>
</evidence>
<dbReference type="Pfam" id="PF21863">
    <property type="entry name" value="HTH_67"/>
    <property type="match status" value="1"/>
</dbReference>
<dbReference type="NCBIfam" id="NF047719">
    <property type="entry name" value="SCO6745_fam_HTH"/>
    <property type="match status" value="1"/>
</dbReference>
<accession>A0A401YYZ5</accession>
<dbReference type="OrthoDB" id="3820010at2"/>
<evidence type="ECO:0008006" key="3">
    <source>
        <dbReference type="Google" id="ProtNLM"/>
    </source>
</evidence>
<reference evidence="1 2" key="1">
    <citation type="submission" date="2018-12" db="EMBL/GenBank/DDBJ databases">
        <title>Draft genome sequence of Embleya hyalina NBRC 13850T.</title>
        <authorList>
            <person name="Komaki H."/>
            <person name="Hosoyama A."/>
            <person name="Kimura A."/>
            <person name="Ichikawa N."/>
            <person name="Tamura T."/>
        </authorList>
    </citation>
    <scope>NUCLEOTIDE SEQUENCE [LARGE SCALE GENOMIC DNA]</scope>
    <source>
        <strain evidence="1 2">NBRC 13850</strain>
    </source>
</reference>
<proteinExistence type="predicted"/>
<protein>
    <recommendedName>
        <fullName evidence="3">EvbL</fullName>
    </recommendedName>
</protein>
<sequence length="247" mass="26150">MSSMDTARETTRAVKETVQAAGAFFFAPHTVARGAELGLDGVTLYVAGRGGVLGDVDDAAVVAAFHHFTADALLPLWQGGRKVAPPERVGALYAQCARDWGREHLADLPEAARLADLTTTIVRANDLGALAPLYSAWRGVPLADDAPARLAQNLQTLREHRGGLHILALAAHRLTAVEAQAAEASPYLEFYGHAKPFPQVTDELTARRQAAEDTTDELVAAAYAVLDEAESAEFAALAPALGARLAH</sequence>
<dbReference type="AlphaFoldDB" id="A0A401YYZ5"/>
<dbReference type="InterPro" id="IPR054058">
    <property type="entry name" value="HTH_67"/>
</dbReference>
<dbReference type="RefSeq" id="WP_126641591.1">
    <property type="nucleotide sequence ID" value="NZ_BIFH01000035.1"/>
</dbReference>
<keyword evidence="2" id="KW-1185">Reference proteome</keyword>
<organism evidence="1 2">
    <name type="scientific">Embleya hyalina</name>
    <dbReference type="NCBI Taxonomy" id="516124"/>
    <lineage>
        <taxon>Bacteria</taxon>
        <taxon>Bacillati</taxon>
        <taxon>Actinomycetota</taxon>
        <taxon>Actinomycetes</taxon>
        <taxon>Kitasatosporales</taxon>
        <taxon>Streptomycetaceae</taxon>
        <taxon>Embleya</taxon>
    </lineage>
</organism>
<evidence type="ECO:0000313" key="1">
    <source>
        <dbReference type="EMBL" id="GCD99817.1"/>
    </source>
</evidence>